<dbReference type="GO" id="GO:0004536">
    <property type="term" value="F:DNA nuclease activity"/>
    <property type="evidence" value="ECO:0007669"/>
    <property type="project" value="InterPro"/>
</dbReference>
<feature type="binding site" evidence="4">
    <location>
        <position position="119"/>
    </location>
    <ligand>
        <name>a divalent metal cation</name>
        <dbReference type="ChEBI" id="CHEBI:60240"/>
        <label>1</label>
    </ligand>
</feature>
<dbReference type="NCBIfam" id="TIGR00010">
    <property type="entry name" value="YchF/TatD family DNA exonuclease"/>
    <property type="match status" value="1"/>
</dbReference>
<keyword evidence="2 4" id="KW-0479">Metal-binding</keyword>
<gene>
    <name evidence="5" type="ORF">Tchl_2347</name>
</gene>
<dbReference type="SUPFAM" id="SSF51556">
    <property type="entry name" value="Metallo-dependent hydrolases"/>
    <property type="match status" value="1"/>
</dbReference>
<evidence type="ECO:0000313" key="6">
    <source>
        <dbReference type="Proteomes" id="UP000185739"/>
    </source>
</evidence>
<dbReference type="InterPro" id="IPR001130">
    <property type="entry name" value="TatD-like"/>
</dbReference>
<evidence type="ECO:0000313" key="5">
    <source>
        <dbReference type="EMBL" id="APR05187.1"/>
    </source>
</evidence>
<dbReference type="PROSITE" id="PS01090">
    <property type="entry name" value="TATD_2"/>
    <property type="match status" value="1"/>
</dbReference>
<dbReference type="GO" id="GO:0046872">
    <property type="term" value="F:metal ion binding"/>
    <property type="evidence" value="ECO:0007669"/>
    <property type="project" value="UniProtKB-KW"/>
</dbReference>
<accession>A0A1L6FE48</accession>
<dbReference type="GO" id="GO:0005829">
    <property type="term" value="C:cytosol"/>
    <property type="evidence" value="ECO:0007669"/>
    <property type="project" value="TreeGrafter"/>
</dbReference>
<dbReference type="Gene3D" id="3.20.20.140">
    <property type="entry name" value="Metal-dependent hydrolases"/>
    <property type="match status" value="1"/>
</dbReference>
<dbReference type="InterPro" id="IPR015991">
    <property type="entry name" value="TatD/YcfH-like"/>
</dbReference>
<reference evidence="5 6" key="1">
    <citation type="submission" date="2016-12" db="EMBL/GenBank/DDBJ databases">
        <title>Complete genome sequence of Thauera chlorobenzoica, a Betaproteobacterium degrading haloaromatics anaerobically to CO2 and halides.</title>
        <authorList>
            <person name="Goris T."/>
            <person name="Mergelsberg M."/>
            <person name="Boll M."/>
        </authorList>
    </citation>
    <scope>NUCLEOTIDE SEQUENCE [LARGE SCALE GENOMIC DNA]</scope>
    <source>
        <strain evidence="5 6">3CB1</strain>
    </source>
</reference>
<dbReference type="FunFam" id="3.20.20.140:FF:000005">
    <property type="entry name" value="TatD family hydrolase"/>
    <property type="match status" value="1"/>
</dbReference>
<dbReference type="InterPro" id="IPR018228">
    <property type="entry name" value="DNase_TatD-rel_CS"/>
</dbReference>
<dbReference type="PROSITE" id="PS01091">
    <property type="entry name" value="TATD_3"/>
    <property type="match status" value="1"/>
</dbReference>
<evidence type="ECO:0000256" key="2">
    <source>
        <dbReference type="ARBA" id="ARBA00022723"/>
    </source>
</evidence>
<dbReference type="CDD" id="cd01310">
    <property type="entry name" value="TatD_DNAse"/>
    <property type="match status" value="1"/>
</dbReference>
<feature type="binding site" evidence="4">
    <location>
        <position position="180"/>
    </location>
    <ligand>
        <name>a divalent metal cation</name>
        <dbReference type="ChEBI" id="CHEBI:60240"/>
        <label>2</label>
    </ligand>
</feature>
<feature type="binding site" evidence="4">
    <location>
        <position position="36"/>
    </location>
    <ligand>
        <name>a divalent metal cation</name>
        <dbReference type="ChEBI" id="CHEBI:60240"/>
        <label>1</label>
    </ligand>
</feature>
<dbReference type="GO" id="GO:0016788">
    <property type="term" value="F:hydrolase activity, acting on ester bonds"/>
    <property type="evidence" value="ECO:0007669"/>
    <property type="project" value="InterPro"/>
</dbReference>
<dbReference type="PROSITE" id="PS01137">
    <property type="entry name" value="TATD_1"/>
    <property type="match status" value="1"/>
</dbReference>
<protein>
    <submittedName>
        <fullName evidence="5">Putative deoxyribonuclease YcfH</fullName>
    </submittedName>
</protein>
<evidence type="ECO:0000256" key="4">
    <source>
        <dbReference type="PIRSR" id="PIRSR005902-1"/>
    </source>
</evidence>
<dbReference type="Proteomes" id="UP000185739">
    <property type="component" value="Chromosome"/>
</dbReference>
<dbReference type="PIRSF" id="PIRSF005902">
    <property type="entry name" value="DNase_TatD"/>
    <property type="match status" value="1"/>
</dbReference>
<dbReference type="KEGG" id="tcl:Tchl_2347"/>
<dbReference type="STRING" id="96773.Tchl_2347"/>
<dbReference type="InterPro" id="IPR032466">
    <property type="entry name" value="Metal_Hydrolase"/>
</dbReference>
<evidence type="ECO:0000256" key="3">
    <source>
        <dbReference type="ARBA" id="ARBA00022801"/>
    </source>
</evidence>
<feature type="binding site" evidence="4">
    <location>
        <position position="230"/>
    </location>
    <ligand>
        <name>a divalent metal cation</name>
        <dbReference type="ChEBI" id="CHEBI:60240"/>
        <label>1</label>
    </ligand>
</feature>
<dbReference type="PANTHER" id="PTHR46124:SF2">
    <property type="entry name" value="D-AMINOACYL-TRNA DEACYLASE"/>
    <property type="match status" value="1"/>
</dbReference>
<feature type="binding site" evidence="4">
    <location>
        <position position="155"/>
    </location>
    <ligand>
        <name>a divalent metal cation</name>
        <dbReference type="ChEBI" id="CHEBI:60240"/>
        <label>2</label>
    </ligand>
</feature>
<name>A0A1L6FE48_9RHOO</name>
<evidence type="ECO:0000256" key="1">
    <source>
        <dbReference type="ARBA" id="ARBA00009275"/>
    </source>
</evidence>
<feature type="binding site" evidence="4">
    <location>
        <position position="34"/>
    </location>
    <ligand>
        <name>a divalent metal cation</name>
        <dbReference type="ChEBI" id="CHEBI:60240"/>
        <label>1</label>
    </ligand>
</feature>
<dbReference type="Pfam" id="PF01026">
    <property type="entry name" value="TatD_DNase"/>
    <property type="match status" value="1"/>
</dbReference>
<keyword evidence="3" id="KW-0378">Hydrolase</keyword>
<organism evidence="5 6">
    <name type="scientific">Thauera chlorobenzoica</name>
    <dbReference type="NCBI Taxonomy" id="96773"/>
    <lineage>
        <taxon>Bacteria</taxon>
        <taxon>Pseudomonadati</taxon>
        <taxon>Pseudomonadota</taxon>
        <taxon>Betaproteobacteria</taxon>
        <taxon>Rhodocyclales</taxon>
        <taxon>Zoogloeaceae</taxon>
        <taxon>Thauera</taxon>
    </lineage>
</organism>
<dbReference type="EMBL" id="CP018839">
    <property type="protein sequence ID" value="APR05187.1"/>
    <property type="molecule type" value="Genomic_DNA"/>
</dbReference>
<comment type="similarity">
    <text evidence="1">Belongs to the metallo-dependent hydrolases superfamily. TatD-type hydrolase family.</text>
</comment>
<sequence>MISPPGAGGIGAAPVRPIPVFRHANGYMMYVDSHCHLDFPDLACREDEILTTMAANRVGAALCVGVKLEDFPRVLGLAERHPRLWASVGVHPDNADCEEPTVERLCELAAHPRVVAIGETGLDYHWHQDAPEWQRARFRTHIRAARAAAKPLIIHTRSAAEDTLRLMREEHAAEAGGVMHCFTESREVAEVALALGFYISFSGIVTFRNARELKEVAKIVPLERLLIETDAPYLAPVPHRGKTNEPGWVVHVAEELARLRGEPLERIEQATTDNFYRLFRHAQGPHSGSASAPQGT</sequence>
<keyword evidence="6" id="KW-1185">Reference proteome</keyword>
<dbReference type="AlphaFoldDB" id="A0A1L6FE48"/>
<proteinExistence type="inferred from homology"/>
<dbReference type="PANTHER" id="PTHR46124">
    <property type="entry name" value="D-AMINOACYL-TRNA DEACYLASE"/>
    <property type="match status" value="1"/>
</dbReference>